<dbReference type="CDD" id="cd09731">
    <property type="entry name" value="Cse2_I-E"/>
    <property type="match status" value="1"/>
</dbReference>
<gene>
    <name evidence="1" type="ORF">CLV40_12411</name>
</gene>
<reference evidence="1 2" key="1">
    <citation type="submission" date="2018-02" db="EMBL/GenBank/DDBJ databases">
        <title>Genomic Encyclopedia of Archaeal and Bacterial Type Strains, Phase II (KMG-II): from individual species to whole genera.</title>
        <authorList>
            <person name="Goeker M."/>
        </authorList>
    </citation>
    <scope>NUCLEOTIDE SEQUENCE [LARGE SCALE GENOMIC DNA]</scope>
    <source>
        <strain evidence="1 2">YU 961-1</strain>
    </source>
</reference>
<dbReference type="InterPro" id="IPR038287">
    <property type="entry name" value="Cse2_sf"/>
</dbReference>
<dbReference type="RefSeq" id="WP_181043823.1">
    <property type="nucleotide sequence ID" value="NZ_CP154825.1"/>
</dbReference>
<evidence type="ECO:0000313" key="1">
    <source>
        <dbReference type="EMBL" id="PPK63771.1"/>
    </source>
</evidence>
<evidence type="ECO:0000313" key="2">
    <source>
        <dbReference type="Proteomes" id="UP000239203"/>
    </source>
</evidence>
<name>A0A2S6GF41_9PSEU</name>
<organism evidence="1 2">
    <name type="scientific">Actinokineospora auranticolor</name>
    <dbReference type="NCBI Taxonomy" id="155976"/>
    <lineage>
        <taxon>Bacteria</taxon>
        <taxon>Bacillati</taxon>
        <taxon>Actinomycetota</taxon>
        <taxon>Actinomycetes</taxon>
        <taxon>Pseudonocardiales</taxon>
        <taxon>Pseudonocardiaceae</taxon>
        <taxon>Actinokineospora</taxon>
    </lineage>
</organism>
<accession>A0A2S6GF41</accession>
<dbReference type="InterPro" id="IPR013382">
    <property type="entry name" value="CRISPR-assoc_prot_Cse2"/>
</dbReference>
<dbReference type="Pfam" id="PF09485">
    <property type="entry name" value="CRISPR_Cse2"/>
    <property type="match status" value="1"/>
</dbReference>
<keyword evidence="2" id="KW-1185">Reference proteome</keyword>
<dbReference type="EMBL" id="PTIX01000024">
    <property type="protein sequence ID" value="PPK63771.1"/>
    <property type="molecule type" value="Genomic_DNA"/>
</dbReference>
<dbReference type="Proteomes" id="UP000239203">
    <property type="component" value="Unassembled WGS sequence"/>
</dbReference>
<dbReference type="NCBIfam" id="TIGR02548">
    <property type="entry name" value="casB_cse2"/>
    <property type="match status" value="1"/>
</dbReference>
<sequence length="184" mass="20430">MTKPRESYVNHLYGLGNCLTSRNSTLVARSRRDLALLRNSFVPGRQFAAYEIVFRNGAPDDEVEQEVWLLVGALYALHPLTKGARGTLGASMGQLAKKIGDGSSVGRRFAQLLARDRAGLPHHLRQAVRLLSAHSTPVNYHRLLDDLTVLLGRDHLGDRAGAIRLRWAREYHVAPTTDTPETTQ</sequence>
<dbReference type="Gene3D" id="1.10.520.40">
    <property type="entry name" value="CRISPR-associated protein Cse2"/>
    <property type="match status" value="1"/>
</dbReference>
<proteinExistence type="predicted"/>
<dbReference type="AlphaFoldDB" id="A0A2S6GF41"/>
<comment type="caution">
    <text evidence="1">The sequence shown here is derived from an EMBL/GenBank/DDBJ whole genome shotgun (WGS) entry which is preliminary data.</text>
</comment>
<protein>
    <submittedName>
        <fullName evidence="1">CRISPR system Cascade subunit CasB</fullName>
    </submittedName>
</protein>